<evidence type="ECO:0008006" key="3">
    <source>
        <dbReference type="Google" id="ProtNLM"/>
    </source>
</evidence>
<comment type="caution">
    <text evidence="1">The sequence shown here is derived from an EMBL/GenBank/DDBJ whole genome shotgun (WGS) entry which is preliminary data.</text>
</comment>
<dbReference type="AlphaFoldDB" id="A0A7W3ST55"/>
<reference evidence="1 2" key="1">
    <citation type="submission" date="2020-08" db="EMBL/GenBank/DDBJ databases">
        <title>Genomic Encyclopedia of Type Strains, Phase III (KMG-III): the genomes of soil and plant-associated and newly described type strains.</title>
        <authorList>
            <person name="Whitman W."/>
        </authorList>
    </citation>
    <scope>NUCLEOTIDE SEQUENCE [LARGE SCALE GENOMIC DNA]</scope>
    <source>
        <strain evidence="1 2">CECT 8693</strain>
    </source>
</reference>
<proteinExistence type="predicted"/>
<dbReference type="EMBL" id="JACJIP010000012">
    <property type="protein sequence ID" value="MBA9085782.1"/>
    <property type="molecule type" value="Genomic_DNA"/>
</dbReference>
<dbReference type="Proteomes" id="UP000567067">
    <property type="component" value="Unassembled WGS sequence"/>
</dbReference>
<keyword evidence="2" id="KW-1185">Reference proteome</keyword>
<gene>
    <name evidence="1" type="ORF">FHR92_002249</name>
</gene>
<evidence type="ECO:0000313" key="1">
    <source>
        <dbReference type="EMBL" id="MBA9085782.1"/>
    </source>
</evidence>
<accession>A0A7W3ST55</accession>
<protein>
    <recommendedName>
        <fullName evidence="3">Flagellar protein FliT</fullName>
    </recommendedName>
</protein>
<dbReference type="RefSeq" id="WP_182535589.1">
    <property type="nucleotide sequence ID" value="NZ_JACJIP010000012.1"/>
</dbReference>
<sequence>MDKYNDSLLRKRQELYLNLLGCAKSQYTLINSLSSNEEYEETFLKLSNQWDRICNEIEDLDHQIGPVKEAETFLIGVMNEIMEYLHSIDKQIQDIVGSAGHDLRIVKDQRMLVDAYYGMGRKGLDSMYFDEKK</sequence>
<name>A0A7W3ST55_9BACL</name>
<evidence type="ECO:0000313" key="2">
    <source>
        <dbReference type="Proteomes" id="UP000567067"/>
    </source>
</evidence>
<organism evidence="1 2">
    <name type="scientific">Fontibacillus solani</name>
    <dbReference type="NCBI Taxonomy" id="1572857"/>
    <lineage>
        <taxon>Bacteria</taxon>
        <taxon>Bacillati</taxon>
        <taxon>Bacillota</taxon>
        <taxon>Bacilli</taxon>
        <taxon>Bacillales</taxon>
        <taxon>Paenibacillaceae</taxon>
        <taxon>Fontibacillus</taxon>
    </lineage>
</organism>